<reference evidence="1" key="3">
    <citation type="submission" date="2020-02" db="EMBL/GenBank/DDBJ databases">
        <authorList>
            <person name="Sarangi A.N."/>
            <person name="Ghosh S."/>
            <person name="Mukherjee M."/>
            <person name="Tripathy S."/>
        </authorList>
    </citation>
    <scope>NUCLEOTIDE SEQUENCE</scope>
    <source>
        <strain evidence="1">BDU141951</strain>
    </source>
</reference>
<dbReference type="AlphaFoldDB" id="A0A8T6QNP8"/>
<reference evidence="1" key="2">
    <citation type="journal article" date="2015" name="Genome Announc.">
        <title>Draft Genome Sequence of Filamentous Marine Cyanobacterium Lyngbya confervoides Strain BDU141951.</title>
        <authorList>
            <person name="Chandrababunaidu M.M."/>
            <person name="Sen D."/>
            <person name="Tripathy S."/>
        </authorList>
    </citation>
    <scope>NUCLEOTIDE SEQUENCE</scope>
    <source>
        <strain evidence="1">BDU141951</strain>
    </source>
</reference>
<sequence>MWALLFSGDRGAGENAIAIQSSAIGDYPDVPGFEYSPRWLLLNLSC</sequence>
<comment type="caution">
    <text evidence="1">The sequence shown here is derived from an EMBL/GenBank/DDBJ whole genome shotgun (WGS) entry which is preliminary data.</text>
</comment>
<gene>
    <name evidence="1" type="ORF">QQ91_008770</name>
</gene>
<accession>A0A8T6QNP8</accession>
<name>A0A8T6QNP8_9CYAN</name>
<protein>
    <submittedName>
        <fullName evidence="1">Uncharacterized protein</fullName>
    </submittedName>
</protein>
<dbReference type="EMBL" id="JTHE02000003">
    <property type="protein sequence ID" value="NEV67210.1"/>
    <property type="molecule type" value="Genomic_DNA"/>
</dbReference>
<evidence type="ECO:0000313" key="1">
    <source>
        <dbReference type="EMBL" id="NEV67210.1"/>
    </source>
</evidence>
<reference evidence="1" key="1">
    <citation type="submission" date="2014-11" db="EMBL/GenBank/DDBJ databases">
        <authorList>
            <person name="Malar M.C."/>
            <person name="Sen D."/>
            <person name="Tripathy S."/>
        </authorList>
    </citation>
    <scope>NUCLEOTIDE SEQUENCE</scope>
    <source>
        <strain evidence="1">BDU141951</strain>
    </source>
</reference>
<organism evidence="1">
    <name type="scientific">Lyngbya confervoides BDU141951</name>
    <dbReference type="NCBI Taxonomy" id="1574623"/>
    <lineage>
        <taxon>Bacteria</taxon>
        <taxon>Bacillati</taxon>
        <taxon>Cyanobacteriota</taxon>
        <taxon>Cyanophyceae</taxon>
        <taxon>Oscillatoriophycideae</taxon>
        <taxon>Oscillatoriales</taxon>
        <taxon>Microcoleaceae</taxon>
        <taxon>Lyngbya</taxon>
    </lineage>
</organism>
<proteinExistence type="predicted"/>